<name>A0AA50HNH7_9GAMM</name>
<dbReference type="InterPro" id="IPR003458">
    <property type="entry name" value="Phage_T4_Gp38_tail_assem"/>
</dbReference>
<dbReference type="AlphaFoldDB" id="A0AA50HNH7"/>
<dbReference type="Pfam" id="PF02413">
    <property type="entry name" value="Caudo_TAP"/>
    <property type="match status" value="1"/>
</dbReference>
<keyword evidence="1" id="KW-0614">Plasmid</keyword>
<gene>
    <name evidence="1" type="ORF">Q3V30_21835</name>
</gene>
<dbReference type="Proteomes" id="UP001228139">
    <property type="component" value="Plasmid unnamed1"/>
</dbReference>
<dbReference type="RefSeq" id="WP_306213354.1">
    <property type="nucleotide sequence ID" value="NZ_CP132354.1"/>
</dbReference>
<sequence>MSASVCSGGIGENSIQKKAAINANLSMKDVLLTEASLRRDTLQDAVDIDGATSEKAEALPLRKKYHVLLS</sequence>
<reference evidence="1 2" key="1">
    <citation type="submission" date="2023-07" db="EMBL/GenBank/DDBJ databases">
        <title>Pathogenic bacteria of pear tree diseases.</title>
        <authorList>
            <person name="Zhang Z."/>
            <person name="He L."/>
            <person name="Huang R."/>
        </authorList>
    </citation>
    <scope>NUCLEOTIDE SEQUENCE [LARGE SCALE GENOMIC DNA]</scope>
    <source>
        <strain evidence="1 2">DE2</strain>
        <plasmid evidence="1 2">unnamed1</plasmid>
    </source>
</reference>
<geneLocation type="plasmid" evidence="1 2">
    <name>unnamed1</name>
</geneLocation>
<dbReference type="KEGG" id="epi:Q3V30_21835"/>
<keyword evidence="2" id="KW-1185">Reference proteome</keyword>
<protein>
    <submittedName>
        <fullName evidence="1">Tail fiber assembly protein</fullName>
    </submittedName>
</protein>
<evidence type="ECO:0000313" key="2">
    <source>
        <dbReference type="Proteomes" id="UP001228139"/>
    </source>
</evidence>
<organism evidence="1 2">
    <name type="scientific">Erwinia pyri</name>
    <dbReference type="NCBI Taxonomy" id="3062598"/>
    <lineage>
        <taxon>Bacteria</taxon>
        <taxon>Pseudomonadati</taxon>
        <taxon>Pseudomonadota</taxon>
        <taxon>Gammaproteobacteria</taxon>
        <taxon>Enterobacterales</taxon>
        <taxon>Erwiniaceae</taxon>
        <taxon>Erwinia</taxon>
    </lineage>
</organism>
<evidence type="ECO:0000313" key="1">
    <source>
        <dbReference type="EMBL" id="WLS81108.1"/>
    </source>
</evidence>
<accession>A0AA50HNH7</accession>
<proteinExistence type="predicted"/>
<dbReference type="EMBL" id="CP132354">
    <property type="protein sequence ID" value="WLS81108.1"/>
    <property type="molecule type" value="Genomic_DNA"/>
</dbReference>